<dbReference type="EMBL" id="KN881032">
    <property type="protein sequence ID" value="KIY61152.1"/>
    <property type="molecule type" value="Genomic_DNA"/>
</dbReference>
<evidence type="ECO:0000313" key="1">
    <source>
        <dbReference type="EMBL" id="KIY61152.1"/>
    </source>
</evidence>
<gene>
    <name evidence="1" type="ORF">CYLTODRAFT_243246</name>
</gene>
<evidence type="ECO:0000313" key="2">
    <source>
        <dbReference type="Proteomes" id="UP000054007"/>
    </source>
</evidence>
<dbReference type="AlphaFoldDB" id="A0A0D7ASE5"/>
<accession>A0A0D7ASE5</accession>
<sequence>MHPNLLIIPLGYPHFNSHTSLLPPCDSPPSLPPHPAPSSPSIPPLPSIPVSIYSSSILPFPTAFLLYPFPQGPLFLIPYPQ</sequence>
<dbReference type="Proteomes" id="UP000054007">
    <property type="component" value="Unassembled WGS sequence"/>
</dbReference>
<organism evidence="1 2">
    <name type="scientific">Cylindrobasidium torrendii FP15055 ss-10</name>
    <dbReference type="NCBI Taxonomy" id="1314674"/>
    <lineage>
        <taxon>Eukaryota</taxon>
        <taxon>Fungi</taxon>
        <taxon>Dikarya</taxon>
        <taxon>Basidiomycota</taxon>
        <taxon>Agaricomycotina</taxon>
        <taxon>Agaricomycetes</taxon>
        <taxon>Agaricomycetidae</taxon>
        <taxon>Agaricales</taxon>
        <taxon>Marasmiineae</taxon>
        <taxon>Physalacriaceae</taxon>
        <taxon>Cylindrobasidium</taxon>
    </lineage>
</organism>
<proteinExistence type="predicted"/>
<protein>
    <submittedName>
        <fullName evidence="1">Uncharacterized protein</fullName>
    </submittedName>
</protein>
<keyword evidence="2" id="KW-1185">Reference proteome</keyword>
<reference evidence="1 2" key="1">
    <citation type="journal article" date="2015" name="Fungal Genet. Biol.">
        <title>Evolution of novel wood decay mechanisms in Agaricales revealed by the genome sequences of Fistulina hepatica and Cylindrobasidium torrendii.</title>
        <authorList>
            <person name="Floudas D."/>
            <person name="Held B.W."/>
            <person name="Riley R."/>
            <person name="Nagy L.G."/>
            <person name="Koehler G."/>
            <person name="Ransdell A.S."/>
            <person name="Younus H."/>
            <person name="Chow J."/>
            <person name="Chiniquy J."/>
            <person name="Lipzen A."/>
            <person name="Tritt A."/>
            <person name="Sun H."/>
            <person name="Haridas S."/>
            <person name="LaButti K."/>
            <person name="Ohm R.A."/>
            <person name="Kues U."/>
            <person name="Blanchette R.A."/>
            <person name="Grigoriev I.V."/>
            <person name="Minto R.E."/>
            <person name="Hibbett D.S."/>
        </authorList>
    </citation>
    <scope>NUCLEOTIDE SEQUENCE [LARGE SCALE GENOMIC DNA]</scope>
    <source>
        <strain evidence="1 2">FP15055 ss-10</strain>
    </source>
</reference>
<name>A0A0D7ASE5_9AGAR</name>